<gene>
    <name evidence="1" type="ORF">U9M48_018418</name>
</gene>
<accession>A0AAQ3TBR0</accession>
<sequence>MTSGTGFESMQVEAVSDRCQVGPDGSRRTPSVPQLPFGKALKMPSAIVSSGLYVWYGLFVAND</sequence>
<organism evidence="1 2">
    <name type="scientific">Paspalum notatum var. saurae</name>
    <dbReference type="NCBI Taxonomy" id="547442"/>
    <lineage>
        <taxon>Eukaryota</taxon>
        <taxon>Viridiplantae</taxon>
        <taxon>Streptophyta</taxon>
        <taxon>Embryophyta</taxon>
        <taxon>Tracheophyta</taxon>
        <taxon>Spermatophyta</taxon>
        <taxon>Magnoliopsida</taxon>
        <taxon>Liliopsida</taxon>
        <taxon>Poales</taxon>
        <taxon>Poaceae</taxon>
        <taxon>PACMAD clade</taxon>
        <taxon>Panicoideae</taxon>
        <taxon>Andropogonodae</taxon>
        <taxon>Paspaleae</taxon>
        <taxon>Paspalinae</taxon>
        <taxon>Paspalum</taxon>
    </lineage>
</organism>
<dbReference type="AlphaFoldDB" id="A0AAQ3TBR0"/>
<evidence type="ECO:0000313" key="1">
    <source>
        <dbReference type="EMBL" id="WVZ69665.1"/>
    </source>
</evidence>
<evidence type="ECO:0000313" key="2">
    <source>
        <dbReference type="Proteomes" id="UP001341281"/>
    </source>
</evidence>
<proteinExistence type="predicted"/>
<dbReference type="Proteomes" id="UP001341281">
    <property type="component" value="Chromosome 04"/>
</dbReference>
<keyword evidence="2" id="KW-1185">Reference proteome</keyword>
<reference evidence="1 2" key="1">
    <citation type="submission" date="2024-02" db="EMBL/GenBank/DDBJ databases">
        <title>High-quality chromosome-scale genome assembly of Pensacola bahiagrass (Paspalum notatum Flugge var. saurae).</title>
        <authorList>
            <person name="Vega J.M."/>
            <person name="Podio M."/>
            <person name="Orjuela J."/>
            <person name="Siena L.A."/>
            <person name="Pessino S.C."/>
            <person name="Combes M.C."/>
            <person name="Mariac C."/>
            <person name="Albertini E."/>
            <person name="Pupilli F."/>
            <person name="Ortiz J.P.A."/>
            <person name="Leblanc O."/>
        </authorList>
    </citation>
    <scope>NUCLEOTIDE SEQUENCE [LARGE SCALE GENOMIC DNA]</scope>
    <source>
        <strain evidence="1">R1</strain>
        <tissue evidence="1">Leaf</tissue>
    </source>
</reference>
<name>A0AAQ3TBR0_PASNO</name>
<protein>
    <submittedName>
        <fullName evidence="1">Uncharacterized protein</fullName>
    </submittedName>
</protein>
<dbReference type="EMBL" id="CP144748">
    <property type="protein sequence ID" value="WVZ69665.1"/>
    <property type="molecule type" value="Genomic_DNA"/>
</dbReference>